<dbReference type="Proteomes" id="UP000824469">
    <property type="component" value="Unassembled WGS sequence"/>
</dbReference>
<sequence>ISIECEADGTSAGTGTWSQFIGRGETGSHRIGTGAEANGATIDNAPIPVMGCP</sequence>
<proteinExistence type="predicted"/>
<gene>
    <name evidence="2" type="ORF">KI387_029702</name>
</gene>
<evidence type="ECO:0000313" key="3">
    <source>
        <dbReference type="Proteomes" id="UP000824469"/>
    </source>
</evidence>
<organism evidence="2 3">
    <name type="scientific">Taxus chinensis</name>
    <name type="common">Chinese yew</name>
    <name type="synonym">Taxus wallichiana var. chinensis</name>
    <dbReference type="NCBI Taxonomy" id="29808"/>
    <lineage>
        <taxon>Eukaryota</taxon>
        <taxon>Viridiplantae</taxon>
        <taxon>Streptophyta</taxon>
        <taxon>Embryophyta</taxon>
        <taxon>Tracheophyta</taxon>
        <taxon>Spermatophyta</taxon>
        <taxon>Pinopsida</taxon>
        <taxon>Pinidae</taxon>
        <taxon>Conifers II</taxon>
        <taxon>Cupressales</taxon>
        <taxon>Taxaceae</taxon>
        <taxon>Taxus</taxon>
    </lineage>
</organism>
<evidence type="ECO:0000313" key="2">
    <source>
        <dbReference type="EMBL" id="KAH9298020.1"/>
    </source>
</evidence>
<comment type="caution">
    <text evidence="2">The sequence shown here is derived from an EMBL/GenBank/DDBJ whole genome shotgun (WGS) entry which is preliminary data.</text>
</comment>
<evidence type="ECO:0000256" key="1">
    <source>
        <dbReference type="SAM" id="MobiDB-lite"/>
    </source>
</evidence>
<dbReference type="AlphaFoldDB" id="A0AA38CDK4"/>
<keyword evidence="3" id="KW-1185">Reference proteome</keyword>
<feature type="non-terminal residue" evidence="2">
    <location>
        <position position="1"/>
    </location>
</feature>
<accession>A0AA38CDK4</accession>
<feature type="region of interest" description="Disordered" evidence="1">
    <location>
        <begin position="1"/>
        <end position="53"/>
    </location>
</feature>
<reference evidence="2 3" key="1">
    <citation type="journal article" date="2021" name="Nat. Plants">
        <title>The Taxus genome provides insights into paclitaxel biosynthesis.</title>
        <authorList>
            <person name="Xiong X."/>
            <person name="Gou J."/>
            <person name="Liao Q."/>
            <person name="Li Y."/>
            <person name="Zhou Q."/>
            <person name="Bi G."/>
            <person name="Li C."/>
            <person name="Du R."/>
            <person name="Wang X."/>
            <person name="Sun T."/>
            <person name="Guo L."/>
            <person name="Liang H."/>
            <person name="Lu P."/>
            <person name="Wu Y."/>
            <person name="Zhang Z."/>
            <person name="Ro D.K."/>
            <person name="Shang Y."/>
            <person name="Huang S."/>
            <person name="Yan J."/>
        </authorList>
    </citation>
    <scope>NUCLEOTIDE SEQUENCE [LARGE SCALE GENOMIC DNA]</scope>
    <source>
        <strain evidence="2">Ta-2019</strain>
    </source>
</reference>
<name>A0AA38CDK4_TAXCH</name>
<feature type="non-terminal residue" evidence="2">
    <location>
        <position position="53"/>
    </location>
</feature>
<dbReference type="EMBL" id="JAHRHJ020000010">
    <property type="protein sequence ID" value="KAH9298020.1"/>
    <property type="molecule type" value="Genomic_DNA"/>
</dbReference>
<protein>
    <submittedName>
        <fullName evidence="2">Uncharacterized protein</fullName>
    </submittedName>
</protein>